<dbReference type="InterPro" id="IPR033469">
    <property type="entry name" value="CYTH-like_dom_sf"/>
</dbReference>
<sequence length="205" mass="23356">MSEELERKYLGVHRDTLRPLLQALGATPCHGAHFEANTVYDRDGELYARLELLRLRTREWPDHADVRLTFKRPLPDLVLATGTAKRREETELGLEDAQKMDLILQALGYRPVGRYEKVRESWTLGAASIDMDELPFGHFVEIEAPEADLVRVEAALHLDKCPASAKSYHVLHQEWLAGHHLPARTSFVFTDERRAELRAALGLAR</sequence>
<reference evidence="2" key="2">
    <citation type="submission" date="2021-04" db="EMBL/GenBank/DDBJ databases">
        <authorList>
            <person name="Gilroy R."/>
        </authorList>
    </citation>
    <scope>NUCLEOTIDE SEQUENCE</scope>
    <source>
        <strain evidence="2">ChiHecec2B26-446</strain>
    </source>
</reference>
<reference evidence="2" key="1">
    <citation type="journal article" date="2021" name="PeerJ">
        <title>Extensive microbial diversity within the chicken gut microbiome revealed by metagenomics and culture.</title>
        <authorList>
            <person name="Gilroy R."/>
            <person name="Ravi A."/>
            <person name="Getino M."/>
            <person name="Pursley I."/>
            <person name="Horton D.L."/>
            <person name="Alikhan N.F."/>
            <person name="Baker D."/>
            <person name="Gharbi K."/>
            <person name="Hall N."/>
            <person name="Watson M."/>
            <person name="Adriaenssens E.M."/>
            <person name="Foster-Nyarko E."/>
            <person name="Jarju S."/>
            <person name="Secka A."/>
            <person name="Antonio M."/>
            <person name="Oren A."/>
            <person name="Chaudhuri R.R."/>
            <person name="La Ragione R."/>
            <person name="Hildebrand F."/>
            <person name="Pallen M.J."/>
        </authorList>
    </citation>
    <scope>NUCLEOTIDE SEQUENCE</scope>
    <source>
        <strain evidence="2">ChiHecec2B26-446</strain>
    </source>
</reference>
<dbReference type="Gene3D" id="2.40.320.10">
    <property type="entry name" value="Hypothetical Protein Pfu-838710-001"/>
    <property type="match status" value="1"/>
</dbReference>
<dbReference type="InterPro" id="IPR023577">
    <property type="entry name" value="CYTH_domain"/>
</dbReference>
<dbReference type="AlphaFoldDB" id="A0A9D1PTT1"/>
<dbReference type="InterPro" id="IPR008173">
    <property type="entry name" value="Adenylyl_cyclase_CyaB"/>
</dbReference>
<accession>A0A9D1PTT1</accession>
<comment type="caution">
    <text evidence="2">The sequence shown here is derived from an EMBL/GenBank/DDBJ whole genome shotgun (WGS) entry which is preliminary data.</text>
</comment>
<dbReference type="Pfam" id="PF01928">
    <property type="entry name" value="CYTH"/>
    <property type="match status" value="1"/>
</dbReference>
<evidence type="ECO:0000313" key="2">
    <source>
        <dbReference type="EMBL" id="HIV99606.1"/>
    </source>
</evidence>
<dbReference type="Proteomes" id="UP000886752">
    <property type="component" value="Unassembled WGS sequence"/>
</dbReference>
<proteinExistence type="predicted"/>
<dbReference type="CDD" id="cd07890">
    <property type="entry name" value="CYTH-like_AC_IV-like"/>
    <property type="match status" value="1"/>
</dbReference>
<dbReference type="SMART" id="SM01118">
    <property type="entry name" value="CYTH"/>
    <property type="match status" value="1"/>
</dbReference>
<evidence type="ECO:0000259" key="1">
    <source>
        <dbReference type="PROSITE" id="PS51707"/>
    </source>
</evidence>
<dbReference type="SUPFAM" id="SSF55154">
    <property type="entry name" value="CYTH-like phosphatases"/>
    <property type="match status" value="1"/>
</dbReference>
<evidence type="ECO:0000313" key="3">
    <source>
        <dbReference type="Proteomes" id="UP000886752"/>
    </source>
</evidence>
<name>A0A9D1PTT1_9BACT</name>
<gene>
    <name evidence="2" type="ORF">H9894_00175</name>
</gene>
<dbReference type="EMBL" id="DXHV01000005">
    <property type="protein sequence ID" value="HIV99606.1"/>
    <property type="molecule type" value="Genomic_DNA"/>
</dbReference>
<organism evidence="2 3">
    <name type="scientific">Candidatus Desulfovibrio intestinipullorum</name>
    <dbReference type="NCBI Taxonomy" id="2838536"/>
    <lineage>
        <taxon>Bacteria</taxon>
        <taxon>Pseudomonadati</taxon>
        <taxon>Thermodesulfobacteriota</taxon>
        <taxon>Desulfovibrionia</taxon>
        <taxon>Desulfovibrionales</taxon>
        <taxon>Desulfovibrionaceae</taxon>
        <taxon>Desulfovibrio</taxon>
    </lineage>
</organism>
<dbReference type="PROSITE" id="PS51707">
    <property type="entry name" value="CYTH"/>
    <property type="match status" value="1"/>
</dbReference>
<protein>
    <submittedName>
        <fullName evidence="2">Class IV adenylate cyclase</fullName>
    </submittedName>
</protein>
<feature type="domain" description="CYTH" evidence="1">
    <location>
        <begin position="2"/>
        <end position="174"/>
    </location>
</feature>